<protein>
    <submittedName>
        <fullName evidence="2">Fatty-acyl CoA reductase 2</fullName>
    </submittedName>
</protein>
<keyword evidence="3" id="KW-1185">Reference proteome</keyword>
<evidence type="ECO:0000256" key="1">
    <source>
        <dbReference type="SAM" id="Coils"/>
    </source>
</evidence>
<name>A0A212ETG4_DANPL</name>
<comment type="caution">
    <text evidence="2">The sequence shown here is derived from an EMBL/GenBank/DDBJ whole genome shotgun (WGS) entry which is preliminary data.</text>
</comment>
<reference evidence="2 3" key="1">
    <citation type="journal article" date="2011" name="Cell">
        <title>The monarch butterfly genome yields insights into long-distance migration.</title>
        <authorList>
            <person name="Zhan S."/>
            <person name="Merlin C."/>
            <person name="Boore J.L."/>
            <person name="Reppert S.M."/>
        </authorList>
    </citation>
    <scope>NUCLEOTIDE SEQUENCE [LARGE SCALE GENOMIC DNA]</scope>
    <source>
        <strain evidence="2">F-2</strain>
    </source>
</reference>
<sequence>MNYSLEETPLAKIDLTKDKMSAWIEAQGKGKKVEMDVYGSPSEKSLQELENVRKLSKELQDNIQELENTVRLSDVENQAMNPTAPILDYSEDHEFVSANKLDDYYSQEDKNDAKEAEKHRLTKGMAQRTEIQEFYKDQCVFLTGGTGFLGKGKDFA</sequence>
<accession>A0A212ETG4</accession>
<organism evidence="2 3">
    <name type="scientific">Danaus plexippus plexippus</name>
    <dbReference type="NCBI Taxonomy" id="278856"/>
    <lineage>
        <taxon>Eukaryota</taxon>
        <taxon>Metazoa</taxon>
        <taxon>Ecdysozoa</taxon>
        <taxon>Arthropoda</taxon>
        <taxon>Hexapoda</taxon>
        <taxon>Insecta</taxon>
        <taxon>Pterygota</taxon>
        <taxon>Neoptera</taxon>
        <taxon>Endopterygota</taxon>
        <taxon>Lepidoptera</taxon>
        <taxon>Glossata</taxon>
        <taxon>Ditrysia</taxon>
        <taxon>Papilionoidea</taxon>
        <taxon>Nymphalidae</taxon>
        <taxon>Danainae</taxon>
        <taxon>Danaini</taxon>
        <taxon>Danaina</taxon>
        <taxon>Danaus</taxon>
        <taxon>Danaus</taxon>
    </lineage>
</organism>
<keyword evidence="1" id="KW-0175">Coiled coil</keyword>
<evidence type="ECO:0000313" key="3">
    <source>
        <dbReference type="Proteomes" id="UP000007151"/>
    </source>
</evidence>
<dbReference type="AlphaFoldDB" id="A0A212ETG4"/>
<evidence type="ECO:0000313" key="2">
    <source>
        <dbReference type="EMBL" id="OWR44795.1"/>
    </source>
</evidence>
<dbReference type="Proteomes" id="UP000007151">
    <property type="component" value="Unassembled WGS sequence"/>
</dbReference>
<dbReference type="InParanoid" id="A0A212ETG4"/>
<dbReference type="KEGG" id="dpl:KGM_203105"/>
<proteinExistence type="predicted"/>
<dbReference type="eggNOG" id="ENOG502RTHS">
    <property type="taxonomic scope" value="Eukaryota"/>
</dbReference>
<gene>
    <name evidence="2" type="ORF">KGM_203105</name>
</gene>
<feature type="coiled-coil region" evidence="1">
    <location>
        <begin position="42"/>
        <end position="76"/>
    </location>
</feature>
<dbReference type="EMBL" id="AGBW02012579">
    <property type="protein sequence ID" value="OWR44795.1"/>
    <property type="molecule type" value="Genomic_DNA"/>
</dbReference>